<reference evidence="2 3" key="1">
    <citation type="submission" date="2024-01" db="EMBL/GenBank/DDBJ databases">
        <title>Characterization of Pseudomonas viridiflava in Georgia, USA.</title>
        <authorList>
            <person name="Zhao M."/>
            <person name="Dutta B."/>
        </authorList>
    </citation>
    <scope>NUCLEOTIDE SEQUENCE [LARGE SCALE GENOMIC DNA]</scope>
    <source>
        <strain evidence="2 3">21GA0539</strain>
    </source>
</reference>
<accession>A0ABU7N9D7</accession>
<sequence length="349" mass="38227">MSTELATVPSLNEVIDKLLNQSPLNDYVKCALDFPVQPPNSPPKLALLHVRFQEDVPNTGSLADFLSSQAVNYALSRRRRDAYMEQLNSGKNGDLSITSQIHKAVRSAFIEFRKEFPSRASEVGEVLAYCVAIHHLGAAQLVAKMSLKTSTNMPVHGLDGIHASVKDGVLNVFFLESKLAGTAASGTADYAESIAGFGGNKKQYLQEYGLVRDLGNLDALAPDEKALLMEYLDVFNKPNSPKRERSVGVICYSETKHFGDKISADDGALDKHEVHFSEIYASDHGRHHNNVINQLAKHGVDPNKCMLYLVAVPNVNELREQFYESLGIAPASSDLLLTTIVTGEDAKDE</sequence>
<dbReference type="Pfam" id="PF08878">
    <property type="entry name" value="HamA"/>
    <property type="match status" value="1"/>
</dbReference>
<keyword evidence="3" id="KW-1185">Reference proteome</keyword>
<protein>
    <submittedName>
        <fullName evidence="2">DUF1837 domain-containing protein</fullName>
    </submittedName>
</protein>
<evidence type="ECO:0000259" key="1">
    <source>
        <dbReference type="Pfam" id="PF08878"/>
    </source>
</evidence>
<dbReference type="Proteomes" id="UP001343600">
    <property type="component" value="Unassembled WGS sequence"/>
</dbReference>
<dbReference type="InterPro" id="IPR014976">
    <property type="entry name" value="AbpA_HamA_C"/>
</dbReference>
<gene>
    <name evidence="2" type="ORF">V2I87_15785</name>
</gene>
<name>A0ABU7N9D7_PSEVI</name>
<evidence type="ECO:0000313" key="2">
    <source>
        <dbReference type="EMBL" id="MEE4041558.1"/>
    </source>
</evidence>
<feature type="domain" description="Anti-bacteriophage protein A/HamA C-terminal" evidence="1">
    <location>
        <begin position="33"/>
        <end position="326"/>
    </location>
</feature>
<evidence type="ECO:0000313" key="3">
    <source>
        <dbReference type="Proteomes" id="UP001343600"/>
    </source>
</evidence>
<dbReference type="EMBL" id="JAZEIP010000026">
    <property type="protein sequence ID" value="MEE4041558.1"/>
    <property type="molecule type" value="Genomic_DNA"/>
</dbReference>
<dbReference type="RefSeq" id="WP_330513063.1">
    <property type="nucleotide sequence ID" value="NZ_JAZEIF010000004.1"/>
</dbReference>
<proteinExistence type="predicted"/>
<comment type="caution">
    <text evidence="2">The sequence shown here is derived from an EMBL/GenBank/DDBJ whole genome shotgun (WGS) entry which is preliminary data.</text>
</comment>
<organism evidence="2 3">
    <name type="scientific">Pseudomonas viridiflava</name>
    <name type="common">Phytomonas viridiflava</name>
    <dbReference type="NCBI Taxonomy" id="33069"/>
    <lineage>
        <taxon>Bacteria</taxon>
        <taxon>Pseudomonadati</taxon>
        <taxon>Pseudomonadota</taxon>
        <taxon>Gammaproteobacteria</taxon>
        <taxon>Pseudomonadales</taxon>
        <taxon>Pseudomonadaceae</taxon>
        <taxon>Pseudomonas</taxon>
    </lineage>
</organism>